<comment type="caution">
    <text evidence="5">The sequence shown here is derived from an EMBL/GenBank/DDBJ whole genome shotgun (WGS) entry which is preliminary data.</text>
</comment>
<feature type="region of interest" description="Disordered" evidence="4">
    <location>
        <begin position="2727"/>
        <end position="2780"/>
    </location>
</feature>
<feature type="region of interest" description="Disordered" evidence="4">
    <location>
        <begin position="2799"/>
        <end position="2917"/>
    </location>
</feature>
<feature type="region of interest" description="Disordered" evidence="4">
    <location>
        <begin position="524"/>
        <end position="565"/>
    </location>
</feature>
<feature type="compositionally biased region" description="Low complexity" evidence="4">
    <location>
        <begin position="1939"/>
        <end position="1953"/>
    </location>
</feature>
<feature type="region of interest" description="Disordered" evidence="4">
    <location>
        <begin position="2476"/>
        <end position="2715"/>
    </location>
</feature>
<feature type="compositionally biased region" description="Low complexity" evidence="4">
    <location>
        <begin position="2603"/>
        <end position="2623"/>
    </location>
</feature>
<feature type="region of interest" description="Disordered" evidence="4">
    <location>
        <begin position="2994"/>
        <end position="3020"/>
    </location>
</feature>
<feature type="region of interest" description="Disordered" evidence="4">
    <location>
        <begin position="1826"/>
        <end position="1845"/>
    </location>
</feature>
<feature type="region of interest" description="Disordered" evidence="4">
    <location>
        <begin position="1121"/>
        <end position="1155"/>
    </location>
</feature>
<feature type="compositionally biased region" description="Polar residues" evidence="4">
    <location>
        <begin position="2013"/>
        <end position="2024"/>
    </location>
</feature>
<dbReference type="GO" id="GO:0046599">
    <property type="term" value="P:regulation of centriole replication"/>
    <property type="evidence" value="ECO:0007669"/>
    <property type="project" value="TreeGrafter"/>
</dbReference>
<dbReference type="GO" id="GO:0005813">
    <property type="term" value="C:centrosome"/>
    <property type="evidence" value="ECO:0007669"/>
    <property type="project" value="UniProtKB-SubCell"/>
</dbReference>
<dbReference type="Proteomes" id="UP000749559">
    <property type="component" value="Unassembled WGS sequence"/>
</dbReference>
<feature type="compositionally biased region" description="Polar residues" evidence="4">
    <location>
        <begin position="2624"/>
        <end position="2637"/>
    </location>
</feature>
<feature type="compositionally biased region" description="Basic and acidic residues" evidence="4">
    <location>
        <begin position="2139"/>
        <end position="2173"/>
    </location>
</feature>
<feature type="compositionally biased region" description="Basic and acidic residues" evidence="4">
    <location>
        <begin position="2841"/>
        <end position="2867"/>
    </location>
</feature>
<accession>A0A8J1T5M2</accession>
<feature type="region of interest" description="Disordered" evidence="4">
    <location>
        <begin position="2075"/>
        <end position="2365"/>
    </location>
</feature>
<feature type="region of interest" description="Disordered" evidence="4">
    <location>
        <begin position="1268"/>
        <end position="1295"/>
    </location>
</feature>
<feature type="compositionally biased region" description="Polar residues" evidence="4">
    <location>
        <begin position="1586"/>
        <end position="1607"/>
    </location>
</feature>
<reference evidence="5" key="1">
    <citation type="submission" date="2022-03" db="EMBL/GenBank/DDBJ databases">
        <authorList>
            <person name="Martin C."/>
        </authorList>
    </citation>
    <scope>NUCLEOTIDE SEQUENCE</scope>
</reference>
<dbReference type="Pfam" id="PF15309">
    <property type="entry name" value="ALMS_motif"/>
    <property type="match status" value="1"/>
</dbReference>
<feature type="region of interest" description="Disordered" evidence="4">
    <location>
        <begin position="1976"/>
        <end position="2050"/>
    </location>
</feature>
<feature type="compositionally biased region" description="Polar residues" evidence="4">
    <location>
        <begin position="189"/>
        <end position="239"/>
    </location>
</feature>
<feature type="region of interest" description="Disordered" evidence="4">
    <location>
        <begin position="1"/>
        <end position="36"/>
    </location>
</feature>
<feature type="compositionally biased region" description="Polar residues" evidence="4">
    <location>
        <begin position="874"/>
        <end position="887"/>
    </location>
</feature>
<feature type="compositionally biased region" description="Polar residues" evidence="4">
    <location>
        <begin position="763"/>
        <end position="775"/>
    </location>
</feature>
<feature type="compositionally biased region" description="Polar residues" evidence="4">
    <location>
        <begin position="1985"/>
        <end position="2005"/>
    </location>
</feature>
<feature type="region of interest" description="Disordered" evidence="4">
    <location>
        <begin position="1580"/>
        <end position="1608"/>
    </location>
</feature>
<feature type="region of interest" description="Disordered" evidence="4">
    <location>
        <begin position="1852"/>
        <end position="1964"/>
    </location>
</feature>
<feature type="compositionally biased region" description="Basic and acidic residues" evidence="4">
    <location>
        <begin position="1927"/>
        <end position="1938"/>
    </location>
</feature>
<dbReference type="InterPro" id="IPR029299">
    <property type="entry name" value="ALMS_motif"/>
</dbReference>
<evidence type="ECO:0000256" key="4">
    <source>
        <dbReference type="SAM" id="MobiDB-lite"/>
    </source>
</evidence>
<feature type="compositionally biased region" description="Polar residues" evidence="4">
    <location>
        <begin position="784"/>
        <end position="793"/>
    </location>
</feature>
<evidence type="ECO:0000313" key="5">
    <source>
        <dbReference type="EMBL" id="CAH1784439.1"/>
    </source>
</evidence>
<feature type="compositionally biased region" description="Polar residues" evidence="4">
    <location>
        <begin position="248"/>
        <end position="270"/>
    </location>
</feature>
<feature type="compositionally biased region" description="Basic and acidic residues" evidence="4">
    <location>
        <begin position="288"/>
        <end position="300"/>
    </location>
</feature>
<dbReference type="PANTHER" id="PTHR21553:SF36">
    <property type="entry name" value="ALMS1 CENTROSOME AND BASAL BODY-ASSOCIATED PROTEIN-RELATED"/>
    <property type="match status" value="1"/>
</dbReference>
<feature type="compositionally biased region" description="Basic residues" evidence="4">
    <location>
        <begin position="2476"/>
        <end position="2487"/>
    </location>
</feature>
<feature type="region of interest" description="Disordered" evidence="4">
    <location>
        <begin position="1056"/>
        <end position="1081"/>
    </location>
</feature>
<keyword evidence="2" id="KW-0963">Cytoplasm</keyword>
<feature type="compositionally biased region" description="Polar residues" evidence="4">
    <location>
        <begin position="1205"/>
        <end position="1226"/>
    </location>
</feature>
<feature type="compositionally biased region" description="Polar residues" evidence="4">
    <location>
        <begin position="2325"/>
        <end position="2336"/>
    </location>
</feature>
<feature type="compositionally biased region" description="Polar residues" evidence="4">
    <location>
        <begin position="1278"/>
        <end position="1293"/>
    </location>
</feature>
<dbReference type="GO" id="GO:0005829">
    <property type="term" value="C:cytosol"/>
    <property type="evidence" value="ECO:0007669"/>
    <property type="project" value="TreeGrafter"/>
</dbReference>
<feature type="compositionally biased region" description="Basic and acidic residues" evidence="4">
    <location>
        <begin position="547"/>
        <end position="559"/>
    </location>
</feature>
<evidence type="ECO:0000256" key="2">
    <source>
        <dbReference type="ARBA" id="ARBA00022490"/>
    </source>
</evidence>
<feature type="compositionally biased region" description="Low complexity" evidence="4">
    <location>
        <begin position="589"/>
        <end position="608"/>
    </location>
</feature>
<feature type="compositionally biased region" description="Basic and acidic residues" evidence="4">
    <location>
        <begin position="416"/>
        <end position="435"/>
    </location>
</feature>
<evidence type="ECO:0000256" key="3">
    <source>
        <dbReference type="ARBA" id="ARBA00023212"/>
    </source>
</evidence>
<comment type="subcellular location">
    <subcellularLocation>
        <location evidence="1">Cytoplasm</location>
        <location evidence="1">Cytoskeleton</location>
        <location evidence="1">Microtubule organizing center</location>
        <location evidence="1">Centrosome</location>
    </subcellularLocation>
</comment>
<feature type="compositionally biased region" description="Polar residues" evidence="4">
    <location>
        <begin position="359"/>
        <end position="370"/>
    </location>
</feature>
<feature type="compositionally biased region" description="Polar residues" evidence="4">
    <location>
        <begin position="527"/>
        <end position="546"/>
    </location>
</feature>
<feature type="compositionally biased region" description="Low complexity" evidence="4">
    <location>
        <begin position="463"/>
        <end position="474"/>
    </location>
</feature>
<feature type="compositionally biased region" description="Basic and acidic residues" evidence="4">
    <location>
        <begin position="2028"/>
        <end position="2039"/>
    </location>
</feature>
<feature type="compositionally biased region" description="Polar residues" evidence="4">
    <location>
        <begin position="746"/>
        <end position="756"/>
    </location>
</feature>
<feature type="compositionally biased region" description="Basic and acidic residues" evidence="4">
    <location>
        <begin position="271"/>
        <end position="280"/>
    </location>
</feature>
<feature type="region of interest" description="Disordered" evidence="4">
    <location>
        <begin position="1183"/>
        <end position="1233"/>
    </location>
</feature>
<feature type="compositionally biased region" description="Polar residues" evidence="4">
    <location>
        <begin position="1129"/>
        <end position="1138"/>
    </location>
</feature>
<feature type="compositionally biased region" description="Polar residues" evidence="4">
    <location>
        <begin position="1332"/>
        <end position="1342"/>
    </location>
</feature>
<feature type="compositionally biased region" description="Polar residues" evidence="4">
    <location>
        <begin position="1437"/>
        <end position="1448"/>
    </location>
</feature>
<dbReference type="PANTHER" id="PTHR21553">
    <property type="entry name" value="ALMS1-RELATED"/>
    <property type="match status" value="1"/>
</dbReference>
<feature type="compositionally biased region" description="Polar residues" evidence="4">
    <location>
        <begin position="1470"/>
        <end position="1496"/>
    </location>
</feature>
<feature type="compositionally biased region" description="Low complexity" evidence="4">
    <location>
        <begin position="2417"/>
        <end position="2435"/>
    </location>
</feature>
<feature type="compositionally biased region" description="Low complexity" evidence="4">
    <location>
        <begin position="2500"/>
        <end position="2514"/>
    </location>
</feature>
<feature type="region of interest" description="Disordered" evidence="4">
    <location>
        <begin position="416"/>
        <end position="505"/>
    </location>
</feature>
<feature type="compositionally biased region" description="Polar residues" evidence="4">
    <location>
        <begin position="18"/>
        <end position="36"/>
    </location>
</feature>
<evidence type="ECO:0000256" key="1">
    <source>
        <dbReference type="ARBA" id="ARBA00004300"/>
    </source>
</evidence>
<feature type="compositionally biased region" description="Basic and acidic residues" evidence="4">
    <location>
        <begin position="1852"/>
        <end position="1890"/>
    </location>
</feature>
<feature type="compositionally biased region" description="Basic and acidic residues" evidence="4">
    <location>
        <begin position="2569"/>
        <end position="2589"/>
    </location>
</feature>
<feature type="compositionally biased region" description="Basic and acidic residues" evidence="4">
    <location>
        <begin position="2544"/>
        <end position="2557"/>
    </location>
</feature>
<feature type="region of interest" description="Disordered" evidence="4">
    <location>
        <begin position="874"/>
        <end position="905"/>
    </location>
</feature>
<sequence>MESQENEWLSLDVDELTTSDSPPQERSTHVESQYSTLSQHTLANNANSQMAASLATQMEGGEIAYREEPRRMFTLEGQESCDTSPTGEKDHDFTGVSQYPIQGGSDRLSQYPIDNTGVSQYPIDDSKRLSQFPIDEAIHNLSHDAIQDAFSEIHHEHNVQNAIAEISSDFVRGQLSLSQHPLDEHSRESGISLSRESVPSNAGENQWQTEYTTEFNPDTPRFSSGSEASGTLSQNSQRSIDVYRYRENNSQNSGSVSQKSEVSHEPSGNETGEHETHSQRTDTVTPYEESHRDVEGDLRKPSPNASSENEEPIEKRSRLQGDGMDNDDDDFVSKYLAPTPDPVDADEGAGVSDGPPTPTHNDSFAFSEPTQYDAPSLLGDTMGIIGSQPISQSTPYVVGLIDPIEEAKLKMPIRQRAEAQKGPLRAEHGIAKEQEFPSEGTGEQFDGKPGKRVSWGSNTSNQDSDIMSVDSISSHMQHSDVHRSGVQLPDDFGSGIGTSRSLTSYQSADLSNKLPARSYIQYPSDLKSATPSGMQQGYLSKEASSIETRDSSKSTDTSHKSGGSVSDLIIEAGVDYVTEEQREALLKTSQSLSLGSQSSLSQGGRSSSDTYMSQSDRDLLLDEIQGITKTSPIELPTPQTTSDELLKQIKNVTTSKDDIYPSSSQDSLGERVEILLRGDSSEDKSPAEDRFTSEDNEYHIESEISSSTSFVKIQGGVSSDDLIDPMRRWVSSAKSSKSEVCENIPSGKSSAGSLATQMYEPKFSSSQPENLQASNYEHPIPLRSSKSADLTLTTDKELPASARYSEQENLPSNYEHPISSRSSKSAYFTPPTSNKELPAFTEYSSLDKLPEQINEQALSGRSSQLGREFISQTYEPTESISARSSQLGDLEPMSARSSQSGDLLERTVTNVQQETLALLEELKESERRTNEMLVSSSKGSVFDEAGVELGGYPIGGAMSPTQSEMTEGTEYADLPPSSPPKTIDYEPSRVKSRETHEIGQEYDLTERKSSRSSSSKSSYHSIPVVMDTSDGIDRMTLVHDDNITLQVDNKSYIQYPSDLKSKTPTEARSKPTPVPMDHSKSDDLIFTDVSRAASKQYGRLSDLPPESYTYDTLSQSVSLPMASMPHDTPSPTKTSKLYESTKDDVSRVSPHVETKESGIDRITPVHDDKIASQVDNKSYIQYPSDLKSGISTPVETKETAERSSYEPQDVQQNITTREKVPSSQGLTKEEVDKSISVRQLRPSASMQSLKSQDSLAQRVNLILAKTAHFSDHGGSRPGSRSATKVGSQEQLSPNVGIDYESLQRDLDDIQNSLNVTARKSDHTTSDAKLETESVQSSPSTRDNSGELDKSKTLNWDHGADFGSDVSNGRFIGSVYDATKQAEVEEYDDNTDYSTISRSEPDGHSNINLQTLLTGNLTQALTQRPRGSKSDQIHVKTQRPQIGKSYSDTRTGDKAYNPDPLVTNKIGAKGRQSSSPRDIKSSQSIITDTVEQPITESYSKDDIDKPEDTGLVKQSEEASSTDSLARRVFNLLEKDSPQKQAYQILHEAEEEEKTIQKSKIDRSYVQYPDDLVSGGSISEHIERSSDHSLPSTLSQDALSPTHPSQATRSLYIRDRSTFDSSIPDFQITPLPESKKPFAASSRTATFLTSQLAKMSQRQFDKSMEARTPFKSISNTGTNAMNNKSKVGYMPAETREQFISNQRSAWPDTTSRQGYFPTQPRQVQSDSTLLDPVTKQLLQDTHMDEFRRAEFREQVKNDPLRDVTNDPLVDGYTRGIIQRGLNPSTSSAITSRLRQLTAGVSRNAFNDFMAQSDEQVKEKEVQSWVQSLNTGPESKTGQTGIRDAQQSNIRLDAHKESRRDMPQNIHDEGIHAARETRDRQATIGIERMKERQPIIGQEPSVERQPTLGARTDDRSYIQYPSDLRSATPEGHRSSSEEAHHSSSSTSTVRQTVSQSIGRSDGIATPTTATVVDSQAVVSPPQDEYHLQNRQSPLGQRTSISPPATSGASRYDPPHSASQPLSQSRSPNALDAERVTPTDGSRRSKSATPVLRAYRPRSSNEVYYVDDVHEDSVVSVAHSETTMESTHTGSDDAVPPYIPPHLMGSRKEDSSQPKHATGIYGSKSPSKEKLASQANIGSLQPIDEHKTQDDVTPIKESLKEAEPKETEGTKLKEHTANEQQTVRFSETTEERVYEVMSERASSTPAVPSPRDIEPQDSQEQSSRPQSAPSDRGRQSSRKVIPSSPPTDPEIITLTRRRSWSPTSPSIGGLGATRHGQGRLPRERSRSLSPLRRSAGVKEWLADQQDADLAQRESYERETMVPSELTRGQYRSPQRSLQFSNHERDYAPLPVDSEDGLVPMPSVDRSMEESTLARKIRNAKDDPQLSQKMRMLQREFELESDSEYGAPSDINSLWERFQQANQTNSSMNSSVSSRSSQSQDCITKLSHLLRNPVGHFVRHKTYDESISDLDTSDRYDRLSKWGKQHGHKLKPKDKPERTPKAKFSKPPVSSTPSSVTDSNVIEQDETIDKDSTLTSIPEDSMIAKHMKKPENKQLRKIDPKFVKIQHKIKKQREKYEKDKLKERKRKEKIDRLEQLLTGKTKQKLDDSSVSSISTTTSLSTTMQSTTTVDESQSDTTCSTITPEVRPKGPKEKVRPQGPQDKVRPKGPPERWVIGGDDRSVDTTSSEISVCACKDHNTGKPKHSQSEHIPRAKSKKEKPIVEEYRSNAAYFEFNKPEHAAPKTKDKSKHKSDRRKDKITKNQDNIATKENQHDVGSMFPSPLVPTPVIRRRLRDVEMVSEAVQTTPSFLNKHADQSRYIHSSPMKGHDQGRGFVSVPGSPGKRKSHPSERKDYKGTEEQRKHRQDNLKKTQGKEGGMTWYVPLKEKRPWRKPLKERQAHAVGSEPWESSNKHSQRSRSEFIPATKYDSAEIYMNQGKTFGTDQRDTAEEKPTLQEAFARLKADFISNSRERVKRVALSAEQRQREETYRQDRAQLFADQRKKQVNPNAHPYSENLHKPKRRTMTRQEMKEQTMKLYKTLPEVTQGELKRKHEDQLKTNRLRAQMFKKKVQNAVLNRKAAWTKPSN</sequence>
<feature type="region of interest" description="Disordered" evidence="4">
    <location>
        <begin position="676"/>
        <end position="698"/>
    </location>
</feature>
<organism evidence="5 6">
    <name type="scientific">Owenia fusiformis</name>
    <name type="common">Polychaete worm</name>
    <dbReference type="NCBI Taxonomy" id="6347"/>
    <lineage>
        <taxon>Eukaryota</taxon>
        <taxon>Metazoa</taxon>
        <taxon>Spiralia</taxon>
        <taxon>Lophotrochozoa</taxon>
        <taxon>Annelida</taxon>
        <taxon>Polychaeta</taxon>
        <taxon>Sedentaria</taxon>
        <taxon>Canalipalpata</taxon>
        <taxon>Sabellida</taxon>
        <taxon>Oweniida</taxon>
        <taxon>Oweniidae</taxon>
        <taxon>Owenia</taxon>
    </lineage>
</organism>
<dbReference type="EMBL" id="CAIIXF020000005">
    <property type="protein sequence ID" value="CAH1784439.1"/>
    <property type="molecule type" value="Genomic_DNA"/>
</dbReference>
<feature type="region of interest" description="Disordered" evidence="4">
    <location>
        <begin position="2417"/>
        <end position="2437"/>
    </location>
</feature>
<feature type="compositionally biased region" description="Polar residues" evidence="4">
    <location>
        <begin position="895"/>
        <end position="905"/>
    </location>
</feature>
<keyword evidence="3" id="KW-0206">Cytoskeleton</keyword>
<feature type="region of interest" description="Disordered" evidence="4">
    <location>
        <begin position="1422"/>
        <end position="1519"/>
    </location>
</feature>
<feature type="region of interest" description="Disordered" evidence="4">
    <location>
        <begin position="733"/>
        <end position="834"/>
    </location>
</feature>
<feature type="compositionally biased region" description="Basic and acidic residues" evidence="4">
    <location>
        <begin position="1497"/>
        <end position="1515"/>
    </location>
</feature>
<feature type="compositionally biased region" description="Basic and acidic residues" evidence="4">
    <location>
        <begin position="2640"/>
        <end position="2664"/>
    </location>
</feature>
<keyword evidence="6" id="KW-1185">Reference proteome</keyword>
<feature type="region of interest" description="Disordered" evidence="4">
    <location>
        <begin position="588"/>
        <end position="619"/>
    </location>
</feature>
<protein>
    <submittedName>
        <fullName evidence="5">Uncharacterized protein</fullName>
    </submittedName>
</protein>
<gene>
    <name evidence="5" type="ORF">OFUS_LOCUS10633</name>
</gene>
<dbReference type="GO" id="GO:0008017">
    <property type="term" value="F:microtubule binding"/>
    <property type="evidence" value="ECO:0007669"/>
    <property type="project" value="TreeGrafter"/>
</dbReference>
<dbReference type="OrthoDB" id="6163239at2759"/>
<feature type="compositionally biased region" description="Basic and acidic residues" evidence="4">
    <location>
        <begin position="2688"/>
        <end position="2705"/>
    </location>
</feature>
<evidence type="ECO:0000313" key="6">
    <source>
        <dbReference type="Proteomes" id="UP000749559"/>
    </source>
</evidence>
<feature type="compositionally biased region" description="Polar residues" evidence="4">
    <location>
        <begin position="819"/>
        <end position="834"/>
    </location>
</feature>
<feature type="compositionally biased region" description="Basic and acidic residues" evidence="4">
    <location>
        <begin position="2183"/>
        <end position="2194"/>
    </location>
</feature>
<dbReference type="GO" id="GO:0005814">
    <property type="term" value="C:centriole"/>
    <property type="evidence" value="ECO:0007669"/>
    <property type="project" value="TreeGrafter"/>
</dbReference>
<feature type="region of interest" description="Disordered" evidence="4">
    <location>
        <begin position="180"/>
        <end position="381"/>
    </location>
</feature>
<feature type="compositionally biased region" description="Basic and acidic residues" evidence="4">
    <location>
        <begin position="1318"/>
        <end position="1331"/>
    </location>
</feature>
<feature type="compositionally biased region" description="Basic and acidic residues" evidence="4">
    <location>
        <begin position="1059"/>
        <end position="1069"/>
    </location>
</feature>
<feature type="region of interest" description="Disordered" evidence="4">
    <location>
        <begin position="951"/>
        <end position="1022"/>
    </location>
</feature>
<feature type="compositionally biased region" description="Basic and acidic residues" evidence="4">
    <location>
        <begin position="2729"/>
        <end position="2739"/>
    </location>
</feature>
<feature type="compositionally biased region" description="Basic residues" evidence="4">
    <location>
        <begin position="2559"/>
        <end position="2568"/>
    </location>
</feature>
<feature type="compositionally biased region" description="Basic and acidic residues" evidence="4">
    <location>
        <begin position="1139"/>
        <end position="1155"/>
    </location>
</feature>
<feature type="compositionally biased region" description="Basic and acidic residues" evidence="4">
    <location>
        <begin position="983"/>
        <end position="1009"/>
    </location>
</feature>
<feature type="compositionally biased region" description="Basic and acidic residues" evidence="4">
    <location>
        <begin position="1195"/>
        <end position="1204"/>
    </location>
</feature>
<feature type="compositionally biased region" description="Basic and acidic residues" evidence="4">
    <location>
        <begin position="2305"/>
        <end position="2315"/>
    </location>
</feature>
<feature type="compositionally biased region" description="Polar residues" evidence="4">
    <location>
        <begin position="2212"/>
        <end position="2225"/>
    </location>
</feature>
<feature type="region of interest" description="Disordered" evidence="4">
    <location>
        <begin position="1317"/>
        <end position="1352"/>
    </location>
</feature>
<name>A0A8J1T5M2_OWEFU</name>
<proteinExistence type="predicted"/>